<keyword evidence="2" id="KW-0902">Two-component regulatory system</keyword>
<comment type="caution">
    <text evidence="5">The sequence shown here is derived from an EMBL/GenBank/DDBJ whole genome shotgun (WGS) entry which is preliminary data.</text>
</comment>
<dbReference type="PANTHER" id="PTHR44591:SF14">
    <property type="entry name" value="PROTEIN PILG"/>
    <property type="match status" value="1"/>
</dbReference>
<dbReference type="GO" id="GO:0000160">
    <property type="term" value="P:phosphorelay signal transduction system"/>
    <property type="evidence" value="ECO:0007669"/>
    <property type="project" value="UniProtKB-KW"/>
</dbReference>
<dbReference type="EMBL" id="JYON01000015">
    <property type="protein sequence ID" value="KJH71007.1"/>
    <property type="molecule type" value="Genomic_DNA"/>
</dbReference>
<dbReference type="InterPro" id="IPR001789">
    <property type="entry name" value="Sig_transdc_resp-reg_receiver"/>
</dbReference>
<dbReference type="SUPFAM" id="SSF52172">
    <property type="entry name" value="CheY-like"/>
    <property type="match status" value="1"/>
</dbReference>
<evidence type="ECO:0000313" key="5">
    <source>
        <dbReference type="EMBL" id="KJH71007.1"/>
    </source>
</evidence>
<dbReference type="RefSeq" id="WP_045055391.1">
    <property type="nucleotide sequence ID" value="NZ_CAWMDP010000060.1"/>
</dbReference>
<evidence type="ECO:0000313" key="6">
    <source>
        <dbReference type="Proteomes" id="UP000032452"/>
    </source>
</evidence>
<dbReference type="InterPro" id="IPR050595">
    <property type="entry name" value="Bact_response_regulator"/>
</dbReference>
<dbReference type="AlphaFoldDB" id="A0A0D8ZRM9"/>
<proteinExistence type="predicted"/>
<keyword evidence="1 3" id="KW-0597">Phosphoprotein</keyword>
<evidence type="ECO:0000256" key="3">
    <source>
        <dbReference type="PROSITE-ProRule" id="PRU00169"/>
    </source>
</evidence>
<name>A0A0D8ZRM9_9CYAN</name>
<reference evidence="5 6" key="1">
    <citation type="submission" date="2015-02" db="EMBL/GenBank/DDBJ databases">
        <title>Draft genome of a novel marine cyanobacterium (Chroococcales) isolated from South Atlantic Ocean.</title>
        <authorList>
            <person name="Rigonato J."/>
            <person name="Alvarenga D.O."/>
            <person name="Branco L.H."/>
            <person name="Varani A.M."/>
            <person name="Brandini F.P."/>
            <person name="Fiore M.F."/>
        </authorList>
    </citation>
    <scope>NUCLEOTIDE SEQUENCE [LARGE SCALE GENOMIC DNA]</scope>
    <source>
        <strain evidence="5 6">CENA595</strain>
    </source>
</reference>
<dbReference type="Pfam" id="PF00072">
    <property type="entry name" value="Response_reg"/>
    <property type="match status" value="1"/>
</dbReference>
<evidence type="ECO:0000256" key="1">
    <source>
        <dbReference type="ARBA" id="ARBA00022553"/>
    </source>
</evidence>
<dbReference type="SMART" id="SM00448">
    <property type="entry name" value="REC"/>
    <property type="match status" value="1"/>
</dbReference>
<dbReference type="InterPro" id="IPR011006">
    <property type="entry name" value="CheY-like_superfamily"/>
</dbReference>
<accession>A0A0D8ZRM9</accession>
<sequence length="121" mass="13520">MKTVLVVEDSRAEQRLIVSLLQQSGLKVALAESAELALTWLAENQQPDVIVLDIIMPGLSGLDLCRQIRANAQLKNVPIVFCSSKDQEFDQFWALRQGGNDYITKPFVPNNLVQTVCKHLN</sequence>
<dbReference type="PANTHER" id="PTHR44591">
    <property type="entry name" value="STRESS RESPONSE REGULATOR PROTEIN 1"/>
    <property type="match status" value="1"/>
</dbReference>
<feature type="modified residue" description="4-aspartylphosphate" evidence="3">
    <location>
        <position position="53"/>
    </location>
</feature>
<dbReference type="Gene3D" id="3.40.50.2300">
    <property type="match status" value="1"/>
</dbReference>
<dbReference type="CDD" id="cd17574">
    <property type="entry name" value="REC_OmpR"/>
    <property type="match status" value="1"/>
</dbReference>
<dbReference type="PROSITE" id="PS50110">
    <property type="entry name" value="RESPONSE_REGULATORY"/>
    <property type="match status" value="1"/>
</dbReference>
<gene>
    <name evidence="5" type="ORF">UH38_14515</name>
</gene>
<dbReference type="OrthoDB" id="582422at2"/>
<dbReference type="STRING" id="1618023.UH38_14515"/>
<keyword evidence="6" id="KW-1185">Reference proteome</keyword>
<organism evidence="5 6">
    <name type="scientific">Aliterella atlantica CENA595</name>
    <dbReference type="NCBI Taxonomy" id="1618023"/>
    <lineage>
        <taxon>Bacteria</taxon>
        <taxon>Bacillati</taxon>
        <taxon>Cyanobacteriota</taxon>
        <taxon>Cyanophyceae</taxon>
        <taxon>Chroococcidiopsidales</taxon>
        <taxon>Aliterellaceae</taxon>
        <taxon>Aliterella</taxon>
    </lineage>
</organism>
<dbReference type="Proteomes" id="UP000032452">
    <property type="component" value="Unassembled WGS sequence"/>
</dbReference>
<evidence type="ECO:0000256" key="2">
    <source>
        <dbReference type="ARBA" id="ARBA00023012"/>
    </source>
</evidence>
<protein>
    <submittedName>
        <fullName evidence="5">Chemotaxis protein CheY</fullName>
    </submittedName>
</protein>
<evidence type="ECO:0000259" key="4">
    <source>
        <dbReference type="PROSITE" id="PS50110"/>
    </source>
</evidence>
<feature type="domain" description="Response regulatory" evidence="4">
    <location>
        <begin position="3"/>
        <end position="120"/>
    </location>
</feature>